<name>A0A7R7DV35_9ACTN</name>
<sequence>MRKVSAIHFARSGSPGISTRSAICPRSAPMCVLMITPVLALVGALPPAGKQKAGAPPRNSAAARRPTGGGGGI</sequence>
<proteinExistence type="predicted"/>
<evidence type="ECO:0000313" key="3">
    <source>
        <dbReference type="Proteomes" id="UP000611640"/>
    </source>
</evidence>
<accession>A0A7R7DV35</accession>
<keyword evidence="3" id="KW-1185">Reference proteome</keyword>
<reference evidence="2 3" key="1">
    <citation type="submission" date="2020-08" db="EMBL/GenBank/DDBJ databases">
        <title>Whole genome shotgun sequence of Actinocatenispora thailandica NBRC 105041.</title>
        <authorList>
            <person name="Komaki H."/>
            <person name="Tamura T."/>
        </authorList>
    </citation>
    <scope>NUCLEOTIDE SEQUENCE [LARGE SCALE GENOMIC DNA]</scope>
    <source>
        <strain evidence="2 3">NBRC 105041</strain>
    </source>
</reference>
<evidence type="ECO:0000256" key="1">
    <source>
        <dbReference type="SAM" id="MobiDB-lite"/>
    </source>
</evidence>
<evidence type="ECO:0000313" key="2">
    <source>
        <dbReference type="EMBL" id="BCJ38415.1"/>
    </source>
</evidence>
<feature type="compositionally biased region" description="Low complexity" evidence="1">
    <location>
        <begin position="47"/>
        <end position="66"/>
    </location>
</feature>
<gene>
    <name evidence="2" type="ORF">Athai_59180</name>
</gene>
<dbReference type="Proteomes" id="UP000611640">
    <property type="component" value="Chromosome"/>
</dbReference>
<organism evidence="2 3">
    <name type="scientific">Actinocatenispora thailandica</name>
    <dbReference type="NCBI Taxonomy" id="227318"/>
    <lineage>
        <taxon>Bacteria</taxon>
        <taxon>Bacillati</taxon>
        <taxon>Actinomycetota</taxon>
        <taxon>Actinomycetes</taxon>
        <taxon>Micromonosporales</taxon>
        <taxon>Micromonosporaceae</taxon>
        <taxon>Actinocatenispora</taxon>
    </lineage>
</organism>
<dbReference type="AlphaFoldDB" id="A0A7R7DV35"/>
<dbReference type="EMBL" id="AP023355">
    <property type="protein sequence ID" value="BCJ38415.1"/>
    <property type="molecule type" value="Genomic_DNA"/>
</dbReference>
<protein>
    <submittedName>
        <fullName evidence="2">Uncharacterized protein</fullName>
    </submittedName>
</protein>
<feature type="region of interest" description="Disordered" evidence="1">
    <location>
        <begin position="47"/>
        <end position="73"/>
    </location>
</feature>
<dbReference type="KEGG" id="atl:Athai_59180"/>